<feature type="signal peptide" evidence="2">
    <location>
        <begin position="1"/>
        <end position="28"/>
    </location>
</feature>
<keyword evidence="2" id="KW-0732">Signal</keyword>
<evidence type="ECO:0000256" key="2">
    <source>
        <dbReference type="SAM" id="SignalP"/>
    </source>
</evidence>
<feature type="chain" id="PRO_5024273316" evidence="2">
    <location>
        <begin position="29"/>
        <end position="266"/>
    </location>
</feature>
<protein>
    <submittedName>
        <fullName evidence="3">Uncharacterized protein</fullName>
    </submittedName>
</protein>
<keyword evidence="4" id="KW-1185">Reference proteome</keyword>
<organism evidence="3 4">
    <name type="scientific">Roseospira marina</name>
    <dbReference type="NCBI Taxonomy" id="140057"/>
    <lineage>
        <taxon>Bacteria</taxon>
        <taxon>Pseudomonadati</taxon>
        <taxon>Pseudomonadota</taxon>
        <taxon>Alphaproteobacteria</taxon>
        <taxon>Rhodospirillales</taxon>
        <taxon>Rhodospirillaceae</taxon>
        <taxon>Roseospira</taxon>
    </lineage>
</organism>
<reference evidence="3 4" key="1">
    <citation type="submission" date="2019-09" db="EMBL/GenBank/DDBJ databases">
        <title>Genome sequence of Roseospira marina, one of the more divergent members of the non-sulfur purple photosynthetic bacterial family, the Rhodospirillaceae.</title>
        <authorList>
            <person name="Meyer T."/>
            <person name="Kyndt J."/>
        </authorList>
    </citation>
    <scope>NUCLEOTIDE SEQUENCE [LARGE SCALE GENOMIC DNA]</scope>
    <source>
        <strain evidence="3 4">DSM 15113</strain>
    </source>
</reference>
<sequence>MLDRVLGATLSAAMASALALTLAMPAQAQSTGDRGASDPLAQSPGLVAPMDDPLDMNRAAQPALPADAPACSVPTGTCEDFDQSAEDLRRRLLDAVAQGDEGNVLADLLDDGLCEAEEDALEQALATMAQESPEASAAVVRALVSEAMAAAETNGQAAVNLLSVALVAIPEESPVTVVSAGTPDTPADPLLDGDFFAQLDEAYQRAEAQALADGCVLQDTLAGFETAAGGAEPNTAPADVFGRTSNTGGSDPGPLPFNDVVRVSPI</sequence>
<evidence type="ECO:0000256" key="1">
    <source>
        <dbReference type="SAM" id="MobiDB-lite"/>
    </source>
</evidence>
<gene>
    <name evidence="3" type="ORF">F1188_14865</name>
</gene>
<dbReference type="EMBL" id="VWPJ01000015">
    <property type="protein sequence ID" value="KAA5604691.1"/>
    <property type="molecule type" value="Genomic_DNA"/>
</dbReference>
<comment type="caution">
    <text evidence="3">The sequence shown here is derived from an EMBL/GenBank/DDBJ whole genome shotgun (WGS) entry which is preliminary data.</text>
</comment>
<proteinExistence type="predicted"/>
<feature type="region of interest" description="Disordered" evidence="1">
    <location>
        <begin position="228"/>
        <end position="258"/>
    </location>
</feature>
<dbReference type="RefSeq" id="WP_150063230.1">
    <property type="nucleotide sequence ID" value="NZ_JACHII010000011.1"/>
</dbReference>
<dbReference type="AlphaFoldDB" id="A0A5M6I916"/>
<evidence type="ECO:0000313" key="4">
    <source>
        <dbReference type="Proteomes" id="UP000324065"/>
    </source>
</evidence>
<dbReference type="OrthoDB" id="9846594at2"/>
<name>A0A5M6I916_9PROT</name>
<accession>A0A5M6I916</accession>
<dbReference type="Proteomes" id="UP000324065">
    <property type="component" value="Unassembled WGS sequence"/>
</dbReference>
<evidence type="ECO:0000313" key="3">
    <source>
        <dbReference type="EMBL" id="KAA5604691.1"/>
    </source>
</evidence>